<reference evidence="2 3" key="1">
    <citation type="submission" date="2020-08" db="EMBL/GenBank/DDBJ databases">
        <title>The Agave Microbiome: Exploring the role of microbial communities in plant adaptations to desert environments.</title>
        <authorList>
            <person name="Partida-Martinez L.P."/>
        </authorList>
    </citation>
    <scope>NUCLEOTIDE SEQUENCE [LARGE SCALE GENOMIC DNA]</scope>
    <source>
        <strain evidence="2 3">AT2.18</strain>
    </source>
</reference>
<organism evidence="2 3">
    <name type="scientific">Mycolicibacterium iranicum</name>
    <name type="common">Mycobacterium iranicum</name>
    <dbReference type="NCBI Taxonomy" id="912594"/>
    <lineage>
        <taxon>Bacteria</taxon>
        <taxon>Bacillati</taxon>
        <taxon>Actinomycetota</taxon>
        <taxon>Actinomycetes</taxon>
        <taxon>Mycobacteriales</taxon>
        <taxon>Mycobacteriaceae</taxon>
        <taxon>Mycolicibacterium</taxon>
    </lineage>
</organism>
<feature type="region of interest" description="Disordered" evidence="1">
    <location>
        <begin position="32"/>
        <end position="55"/>
    </location>
</feature>
<comment type="caution">
    <text evidence="2">The sequence shown here is derived from an EMBL/GenBank/DDBJ whole genome shotgun (WGS) entry which is preliminary data.</text>
</comment>
<evidence type="ECO:0000313" key="2">
    <source>
        <dbReference type="EMBL" id="MBB2990838.1"/>
    </source>
</evidence>
<name>A0A839Q3K0_MYCIR</name>
<dbReference type="AlphaFoldDB" id="A0A839Q3K0"/>
<dbReference type="Proteomes" id="UP000550501">
    <property type="component" value="Unassembled WGS sequence"/>
</dbReference>
<keyword evidence="3" id="KW-1185">Reference proteome</keyword>
<proteinExistence type="predicted"/>
<dbReference type="RefSeq" id="WP_183468091.1">
    <property type="nucleotide sequence ID" value="NZ_JACHVU010000004.1"/>
</dbReference>
<evidence type="ECO:0000313" key="3">
    <source>
        <dbReference type="Proteomes" id="UP000550501"/>
    </source>
</evidence>
<evidence type="ECO:0000256" key="1">
    <source>
        <dbReference type="SAM" id="MobiDB-lite"/>
    </source>
</evidence>
<sequence>MSEAESDWTAALVADSEAALRRLCVAVEDGAEQMSSTQRTAGGLQPLGEPADEPEAGANVGILQAITALRTAVVGAADLATERTRRIVETLPGDSASFRQSDAGVLLSRGQSTLRRLLGDSAAQD</sequence>
<dbReference type="EMBL" id="JACHVU010000004">
    <property type="protein sequence ID" value="MBB2990838.1"/>
    <property type="molecule type" value="Genomic_DNA"/>
</dbReference>
<protein>
    <submittedName>
        <fullName evidence="2">Uncharacterized protein</fullName>
    </submittedName>
</protein>
<accession>A0A839Q3K0</accession>
<gene>
    <name evidence="2" type="ORF">FHR72_002311</name>
</gene>